<feature type="transmembrane region" description="Helical" evidence="7">
    <location>
        <begin position="440"/>
        <end position="464"/>
    </location>
</feature>
<feature type="transmembrane region" description="Helical" evidence="7">
    <location>
        <begin position="484"/>
        <end position="502"/>
    </location>
</feature>
<evidence type="ECO:0000256" key="3">
    <source>
        <dbReference type="ARBA" id="ARBA00022692"/>
    </source>
</evidence>
<feature type="transmembrane region" description="Helical" evidence="7">
    <location>
        <begin position="84"/>
        <end position="108"/>
    </location>
</feature>
<dbReference type="EC" id="1.-.-.-" evidence="9"/>
<dbReference type="GO" id="GO:0016491">
    <property type="term" value="F:oxidoreductase activity"/>
    <property type="evidence" value="ECO:0007669"/>
    <property type="project" value="UniProtKB-KW"/>
</dbReference>
<keyword evidence="3 7" id="KW-0812">Transmembrane</keyword>
<dbReference type="InterPro" id="IPR001750">
    <property type="entry name" value="ND/Mrp_TM"/>
</dbReference>
<feature type="domain" description="NADH:quinone oxidoreductase/Mrp antiporter transmembrane" evidence="8">
    <location>
        <begin position="136"/>
        <end position="422"/>
    </location>
</feature>
<feature type="transmembrane region" description="Helical" evidence="7">
    <location>
        <begin position="42"/>
        <end position="64"/>
    </location>
</feature>
<dbReference type="EMBL" id="MLJW01000128">
    <property type="protein sequence ID" value="OIQ97752.1"/>
    <property type="molecule type" value="Genomic_DNA"/>
</dbReference>
<name>A0A1J5RND8_9ZZZZ</name>
<keyword evidence="6 7" id="KW-0472">Membrane</keyword>
<dbReference type="PRINTS" id="PR01434">
    <property type="entry name" value="NADHDHGNASE5"/>
</dbReference>
<feature type="transmembrane region" description="Helical" evidence="7">
    <location>
        <begin position="540"/>
        <end position="561"/>
    </location>
</feature>
<evidence type="ECO:0000256" key="4">
    <source>
        <dbReference type="ARBA" id="ARBA00022989"/>
    </source>
</evidence>
<dbReference type="AlphaFoldDB" id="A0A1J5RND8"/>
<feature type="transmembrane region" description="Helical" evidence="7">
    <location>
        <begin position="171"/>
        <end position="194"/>
    </location>
</feature>
<reference evidence="9" key="1">
    <citation type="submission" date="2016-10" db="EMBL/GenBank/DDBJ databases">
        <title>Sequence of Gallionella enrichment culture.</title>
        <authorList>
            <person name="Poehlein A."/>
            <person name="Muehling M."/>
            <person name="Daniel R."/>
        </authorList>
    </citation>
    <scope>NUCLEOTIDE SEQUENCE</scope>
</reference>
<dbReference type="InterPro" id="IPR052175">
    <property type="entry name" value="ComplexI-like_HydComp"/>
</dbReference>
<organism evidence="9">
    <name type="scientific">mine drainage metagenome</name>
    <dbReference type="NCBI Taxonomy" id="410659"/>
    <lineage>
        <taxon>unclassified sequences</taxon>
        <taxon>metagenomes</taxon>
        <taxon>ecological metagenomes</taxon>
    </lineage>
</organism>
<feature type="transmembrane region" description="Helical" evidence="7">
    <location>
        <begin position="214"/>
        <end position="240"/>
    </location>
</feature>
<evidence type="ECO:0000259" key="8">
    <source>
        <dbReference type="Pfam" id="PF00361"/>
    </source>
</evidence>
<gene>
    <name evidence="9" type="primary">hyfB_12</name>
    <name evidence="9" type="ORF">GALL_202220</name>
</gene>
<proteinExistence type="predicted"/>
<keyword evidence="2" id="KW-1003">Cell membrane</keyword>
<sequence>MQTLAGALSIDWMLFLVCAWIVIALAGLVAPKNFRYVSRVLYPAGALVGLLLAATALGALSGTPETMVLPLGLPDLPFHLRLDSLSALFLVLLGGSAAGISIFSAGYLRQAEGAVPGLQSLQYHLFLASMAMVLLADDAYVFMVAWESMALSSFFLVTSDHRLPEIRRAGYLYLLIAHIGAISILLCFGVLQGNGHAGVAGYTFANMRSIDHNVFWSSAAFGLALLGFGAKAGLLPLHVWLPEAHPAAPSPVSAMMSGVMLKTAIYGILRVSFDLLHHPLWWWGVALLTLGLVTALFGVIYSAVQSDMKRLLAYSSIENIGLLFVGIGLTLTFQSFGMNGLAALALTSVLYHCLNHAAFKSLLFLVTGSVLHATHTRSLGKLGGLIHRMPWVAWLGLVGALASAGLPPFNGFVSEWLLLQAFLFTPGLPHGYINMMVPVAAAAVALTAALAGYVMVKFFAVIFLGRPREENLAQAHDAGMLERIGLSWLAALCVALGLFPVYVIEKLDLVTRPLIGTGIYGAAGAHSWLFLAPIDPGRASYAPVVFLLSIVVIVALTMFIVRRFWHGSTRITGAWDCGYPMQTARMQDTAEGFGQPLRQVFEPFYRMQRELPSSFDKQPFYRVVVEDHFWYWLYLPAARAAEFGAKLVAFLQRGRISIYLLYSFITLVVLLFLIRG</sequence>
<feature type="transmembrane region" description="Helical" evidence="7">
    <location>
        <begin position="316"/>
        <end position="337"/>
    </location>
</feature>
<accession>A0A1J5RND8</accession>
<dbReference type="NCBIfam" id="NF005086">
    <property type="entry name" value="PRK06521.1"/>
    <property type="match status" value="1"/>
</dbReference>
<feature type="transmembrane region" description="Helical" evidence="7">
    <location>
        <begin position="656"/>
        <end position="674"/>
    </location>
</feature>
<feature type="transmembrane region" description="Helical" evidence="7">
    <location>
        <begin position="12"/>
        <end position="30"/>
    </location>
</feature>
<dbReference type="Pfam" id="PF00361">
    <property type="entry name" value="Proton_antipo_M"/>
    <property type="match status" value="1"/>
</dbReference>
<evidence type="ECO:0000256" key="2">
    <source>
        <dbReference type="ARBA" id="ARBA00022475"/>
    </source>
</evidence>
<comment type="subcellular location">
    <subcellularLocation>
        <location evidence="1">Cell membrane</location>
        <topology evidence="1">Multi-pass membrane protein</topology>
    </subcellularLocation>
</comment>
<protein>
    <submittedName>
        <fullName evidence="9">Hydrogenase-4 component B</fullName>
        <ecNumber evidence="9">1.-.-.-</ecNumber>
    </submittedName>
</protein>
<evidence type="ECO:0000256" key="1">
    <source>
        <dbReference type="ARBA" id="ARBA00004651"/>
    </source>
</evidence>
<dbReference type="GO" id="GO:0005886">
    <property type="term" value="C:plasma membrane"/>
    <property type="evidence" value="ECO:0007669"/>
    <property type="project" value="UniProtKB-SubCell"/>
</dbReference>
<dbReference type="PANTHER" id="PTHR42682">
    <property type="entry name" value="HYDROGENASE-4 COMPONENT F"/>
    <property type="match status" value="1"/>
</dbReference>
<evidence type="ECO:0000256" key="6">
    <source>
        <dbReference type="ARBA" id="ARBA00023136"/>
    </source>
</evidence>
<feature type="transmembrane region" description="Helical" evidence="7">
    <location>
        <begin position="391"/>
        <end position="410"/>
    </location>
</feature>
<evidence type="ECO:0000256" key="7">
    <source>
        <dbReference type="SAM" id="Phobius"/>
    </source>
</evidence>
<feature type="transmembrane region" description="Helical" evidence="7">
    <location>
        <begin position="349"/>
        <end position="371"/>
    </location>
</feature>
<feature type="transmembrane region" description="Helical" evidence="7">
    <location>
        <begin position="120"/>
        <end position="136"/>
    </location>
</feature>
<comment type="caution">
    <text evidence="9">The sequence shown here is derived from an EMBL/GenBank/DDBJ whole genome shotgun (WGS) entry which is preliminary data.</text>
</comment>
<evidence type="ECO:0000313" key="9">
    <source>
        <dbReference type="EMBL" id="OIQ97752.1"/>
    </source>
</evidence>
<keyword evidence="4 7" id="KW-1133">Transmembrane helix</keyword>
<keyword evidence="5 9" id="KW-0560">Oxidoreductase</keyword>
<dbReference type="PANTHER" id="PTHR42682:SF3">
    <property type="entry name" value="FORMATE HYDROGENLYASE SUBUNIT 3-RELATED"/>
    <property type="match status" value="1"/>
</dbReference>
<evidence type="ECO:0000256" key="5">
    <source>
        <dbReference type="ARBA" id="ARBA00023002"/>
    </source>
</evidence>
<feature type="transmembrane region" description="Helical" evidence="7">
    <location>
        <begin position="281"/>
        <end position="304"/>
    </location>
</feature>